<dbReference type="SUPFAM" id="SSF47923">
    <property type="entry name" value="Ypt/Rab-GAP domain of gyp1p"/>
    <property type="match status" value="1"/>
</dbReference>
<keyword evidence="1" id="KW-0732">Signal</keyword>
<dbReference type="Proteomes" id="UP001157418">
    <property type="component" value="Unassembled WGS sequence"/>
</dbReference>
<feature type="chain" id="PRO_5043314198" evidence="1">
    <location>
        <begin position="21"/>
        <end position="248"/>
    </location>
</feature>
<evidence type="ECO:0000256" key="1">
    <source>
        <dbReference type="SAM" id="SignalP"/>
    </source>
</evidence>
<evidence type="ECO:0000313" key="2">
    <source>
        <dbReference type="EMBL" id="CAH1437110.1"/>
    </source>
</evidence>
<dbReference type="InterPro" id="IPR035969">
    <property type="entry name" value="Rab-GAP_TBC_sf"/>
</dbReference>
<gene>
    <name evidence="2" type="ORF">LVIROSA_LOCUS23453</name>
</gene>
<comment type="caution">
    <text evidence="2">The sequence shown here is derived from an EMBL/GenBank/DDBJ whole genome shotgun (WGS) entry which is preliminary data.</text>
</comment>
<reference evidence="2 3" key="1">
    <citation type="submission" date="2022-01" db="EMBL/GenBank/DDBJ databases">
        <authorList>
            <person name="Xiong W."/>
            <person name="Schranz E."/>
        </authorList>
    </citation>
    <scope>NUCLEOTIDE SEQUENCE [LARGE SCALE GENOMIC DNA]</scope>
</reference>
<name>A0AAU9NH11_9ASTR</name>
<proteinExistence type="predicted"/>
<accession>A0AAU9NH11</accession>
<evidence type="ECO:0000313" key="3">
    <source>
        <dbReference type="Proteomes" id="UP001157418"/>
    </source>
</evidence>
<dbReference type="EMBL" id="CAKMRJ010004445">
    <property type="protein sequence ID" value="CAH1437110.1"/>
    <property type="molecule type" value="Genomic_DNA"/>
</dbReference>
<organism evidence="2 3">
    <name type="scientific">Lactuca virosa</name>
    <dbReference type="NCBI Taxonomy" id="75947"/>
    <lineage>
        <taxon>Eukaryota</taxon>
        <taxon>Viridiplantae</taxon>
        <taxon>Streptophyta</taxon>
        <taxon>Embryophyta</taxon>
        <taxon>Tracheophyta</taxon>
        <taxon>Spermatophyta</taxon>
        <taxon>Magnoliopsida</taxon>
        <taxon>eudicotyledons</taxon>
        <taxon>Gunneridae</taxon>
        <taxon>Pentapetalae</taxon>
        <taxon>asterids</taxon>
        <taxon>campanulids</taxon>
        <taxon>Asterales</taxon>
        <taxon>Asteraceae</taxon>
        <taxon>Cichorioideae</taxon>
        <taxon>Cichorieae</taxon>
        <taxon>Lactucinae</taxon>
        <taxon>Lactuca</taxon>
    </lineage>
</organism>
<keyword evidence="3" id="KW-1185">Reference proteome</keyword>
<sequence>MVLAHIILIVRVQLWNLTHLLVTPGKSGDLAYLSCEKRKFFETIGMEFGVPGFGKTGITASYMETKVTTLFLFKLILAVVHLGVLLRWFSPDMPTKGVDASIRSEVWPSLLGFYELNTCKEERDKLRTQGRKKYEKLHKQCRKLVGESSSNGESQSDSLTQGMESAKSEEVLLALSVLQAAQETGALKEAKDKLKKQLEELAWRLQLDKRLRVIYSIMLKYYDFCWKSFNVICPTCRLIWKKQKHKRH</sequence>
<protein>
    <submittedName>
        <fullName evidence="2">Uncharacterized protein</fullName>
    </submittedName>
</protein>
<feature type="signal peptide" evidence="1">
    <location>
        <begin position="1"/>
        <end position="20"/>
    </location>
</feature>
<dbReference type="AlphaFoldDB" id="A0AAU9NH11"/>